<dbReference type="Proteomes" id="UP000663722">
    <property type="component" value="Chromosome"/>
</dbReference>
<accession>A0A975BFY9</accession>
<dbReference type="KEGG" id="dmm:dnm_007210"/>
<reference evidence="1" key="1">
    <citation type="journal article" date="2021" name="Microb. Physiol.">
        <title>Proteogenomic Insights into the Physiology of Marine, Sulfate-Reducing, Filamentous Desulfonema limicola and Desulfonema magnum.</title>
        <authorList>
            <person name="Schnaars V."/>
            <person name="Wohlbrand L."/>
            <person name="Scheve S."/>
            <person name="Hinrichs C."/>
            <person name="Reinhardt R."/>
            <person name="Rabus R."/>
        </authorList>
    </citation>
    <scope>NUCLEOTIDE SEQUENCE</scope>
    <source>
        <strain evidence="1">4be13</strain>
    </source>
</reference>
<dbReference type="AlphaFoldDB" id="A0A975BFY9"/>
<gene>
    <name evidence="1" type="ORF">dnm_007210</name>
</gene>
<dbReference type="EMBL" id="CP061800">
    <property type="protein sequence ID" value="QTA84721.1"/>
    <property type="molecule type" value="Genomic_DNA"/>
</dbReference>
<proteinExistence type="predicted"/>
<protein>
    <submittedName>
        <fullName evidence="1">Uncharacterized protein</fullName>
    </submittedName>
</protein>
<name>A0A975BFY9_9BACT</name>
<evidence type="ECO:0000313" key="1">
    <source>
        <dbReference type="EMBL" id="QTA84721.1"/>
    </source>
</evidence>
<keyword evidence="2" id="KW-1185">Reference proteome</keyword>
<evidence type="ECO:0000313" key="2">
    <source>
        <dbReference type="Proteomes" id="UP000663722"/>
    </source>
</evidence>
<organism evidence="1 2">
    <name type="scientific">Desulfonema magnum</name>
    <dbReference type="NCBI Taxonomy" id="45655"/>
    <lineage>
        <taxon>Bacteria</taxon>
        <taxon>Pseudomonadati</taxon>
        <taxon>Thermodesulfobacteriota</taxon>
        <taxon>Desulfobacteria</taxon>
        <taxon>Desulfobacterales</taxon>
        <taxon>Desulfococcaceae</taxon>
        <taxon>Desulfonema</taxon>
    </lineage>
</organism>
<sequence length="43" mass="5134">MIAFVFINVRKEALRTFFHKFFSLIILNLLKSLCLHFKKFMAG</sequence>